<protein>
    <submittedName>
        <fullName evidence="2">Uncharacterized protein</fullName>
    </submittedName>
</protein>
<feature type="region of interest" description="Disordered" evidence="1">
    <location>
        <begin position="78"/>
        <end position="100"/>
    </location>
</feature>
<proteinExistence type="predicted"/>
<accession>A0A426ZJ28</accession>
<dbReference type="EMBL" id="AMZH03006371">
    <property type="protein sequence ID" value="RRT63988.1"/>
    <property type="molecule type" value="Genomic_DNA"/>
</dbReference>
<dbReference type="Proteomes" id="UP000287651">
    <property type="component" value="Unassembled WGS sequence"/>
</dbReference>
<sequence length="115" mass="13031">MTSDLPPENPRGGVDVPARTDCLRSRAWRRPPDAILATRGFRSHTIQRRRLERRRSGRPKPMLHMVYCLPTRIKVDLGDSPRDRLLDTQDSLSLPPIPPTNFTIGGAMSDAYLLD</sequence>
<evidence type="ECO:0000313" key="2">
    <source>
        <dbReference type="EMBL" id="RRT63988.1"/>
    </source>
</evidence>
<organism evidence="2 3">
    <name type="scientific">Ensete ventricosum</name>
    <name type="common">Abyssinian banana</name>
    <name type="synonym">Musa ensete</name>
    <dbReference type="NCBI Taxonomy" id="4639"/>
    <lineage>
        <taxon>Eukaryota</taxon>
        <taxon>Viridiplantae</taxon>
        <taxon>Streptophyta</taxon>
        <taxon>Embryophyta</taxon>
        <taxon>Tracheophyta</taxon>
        <taxon>Spermatophyta</taxon>
        <taxon>Magnoliopsida</taxon>
        <taxon>Liliopsida</taxon>
        <taxon>Zingiberales</taxon>
        <taxon>Musaceae</taxon>
        <taxon>Ensete</taxon>
    </lineage>
</organism>
<reference evidence="2 3" key="1">
    <citation type="journal article" date="2014" name="Agronomy (Basel)">
        <title>A Draft Genome Sequence for Ensete ventricosum, the Drought-Tolerant Tree Against Hunger.</title>
        <authorList>
            <person name="Harrison J."/>
            <person name="Moore K.A."/>
            <person name="Paszkiewicz K."/>
            <person name="Jones T."/>
            <person name="Grant M."/>
            <person name="Ambacheew D."/>
            <person name="Muzemil S."/>
            <person name="Studholme D.J."/>
        </authorList>
    </citation>
    <scope>NUCLEOTIDE SEQUENCE [LARGE SCALE GENOMIC DNA]</scope>
</reference>
<evidence type="ECO:0000256" key="1">
    <source>
        <dbReference type="SAM" id="MobiDB-lite"/>
    </source>
</evidence>
<feature type="compositionally biased region" description="Basic and acidic residues" evidence="1">
    <location>
        <begin position="78"/>
        <end position="87"/>
    </location>
</feature>
<dbReference type="AlphaFoldDB" id="A0A426ZJ28"/>
<gene>
    <name evidence="2" type="ORF">B296_00040671</name>
</gene>
<evidence type="ECO:0000313" key="3">
    <source>
        <dbReference type="Proteomes" id="UP000287651"/>
    </source>
</evidence>
<comment type="caution">
    <text evidence="2">The sequence shown here is derived from an EMBL/GenBank/DDBJ whole genome shotgun (WGS) entry which is preliminary data.</text>
</comment>
<name>A0A426ZJ28_ENSVE</name>